<evidence type="ECO:0000256" key="1">
    <source>
        <dbReference type="ARBA" id="ARBA00007769"/>
    </source>
</evidence>
<evidence type="ECO:0000313" key="4">
    <source>
        <dbReference type="EMBL" id="EHP40941.1"/>
    </source>
</evidence>
<comment type="similarity">
    <text evidence="1">Belongs to the isocitrate and isopropylmalate dehydrogenases family.</text>
</comment>
<dbReference type="GO" id="GO:0051287">
    <property type="term" value="F:NAD binding"/>
    <property type="evidence" value="ECO:0007669"/>
    <property type="project" value="InterPro"/>
</dbReference>
<dbReference type="PANTHER" id="PTHR11835">
    <property type="entry name" value="DECARBOXYLATING DEHYDROGENASES-ISOCITRATE, ISOPROPYLMALATE, TARTRATE"/>
    <property type="match status" value="1"/>
</dbReference>
<dbReference type="GO" id="GO:0004449">
    <property type="term" value="F:isocitrate dehydrogenase (NAD+) activity"/>
    <property type="evidence" value="ECO:0007669"/>
    <property type="project" value="TreeGrafter"/>
</dbReference>
<accession>H1S991</accession>
<dbReference type="AlphaFoldDB" id="H1S991"/>
<evidence type="ECO:0000259" key="3">
    <source>
        <dbReference type="SMART" id="SM01329"/>
    </source>
</evidence>
<evidence type="ECO:0000313" key="5">
    <source>
        <dbReference type="Proteomes" id="UP000005808"/>
    </source>
</evidence>
<dbReference type="Pfam" id="PF00180">
    <property type="entry name" value="Iso_dh"/>
    <property type="match status" value="1"/>
</dbReference>
<sequence>MEQPARNQIPATLIPGDGIGPEVVQATVKVLDALGAPFSWDVQQAGMAGIDQGGDPLPQATLESIRRTGLALKGPLTTPVGGGFRSVNVRLREAFNLFANVRPARTLVPGRFENIDLVLVRENVGGFYVAHDYYIAVGDDPHAVAVSTGTNTRDACRRIARFAFEYAVKNQRKKITVVHKANILKALTGIFLEAAGEVAQDYAGRVEMDDRIVDACAMQLVLNPWQFDMLLCTNLFGDILSDQIAGLVGGLGMAPGANIGETAAIFEAVHGSAPDIAGKGIANPISLMLAAGLMLEHVGRQDLAVRLRQAIDLALNQDQVKTGDLKGSASTLQFADAVIKRLGGAIPIA</sequence>
<dbReference type="PATRIC" id="fig|1127483.3.peg.4587"/>
<reference evidence="4 5" key="1">
    <citation type="journal article" date="2012" name="J. Bacteriol.">
        <title>De Novo Genome Project of Cupriavidus basilensis OR16.</title>
        <authorList>
            <person name="Cserhati M."/>
            <person name="Kriszt B."/>
            <person name="Szoboszlay S."/>
            <person name="Toth A."/>
            <person name="Szabo I."/>
            <person name="Tancsics A."/>
            <person name="Nagy I."/>
            <person name="Horvath B."/>
            <person name="Nagy I."/>
            <person name="Kukolya J."/>
        </authorList>
    </citation>
    <scope>NUCLEOTIDE SEQUENCE [LARGE SCALE GENOMIC DNA]</scope>
    <source>
        <strain evidence="4 5">OR16</strain>
    </source>
</reference>
<dbReference type="RefSeq" id="WP_006160001.1">
    <property type="nucleotide sequence ID" value="NZ_AHJE01000056.1"/>
</dbReference>
<dbReference type="EMBL" id="AHJE01000056">
    <property type="protein sequence ID" value="EHP40941.1"/>
    <property type="molecule type" value="Genomic_DNA"/>
</dbReference>
<gene>
    <name evidence="4" type="ORF">OR16_22958</name>
</gene>
<name>H1S991_9BURK</name>
<dbReference type="Gene3D" id="3.40.718.10">
    <property type="entry name" value="Isopropylmalate Dehydrogenase"/>
    <property type="match status" value="1"/>
</dbReference>
<dbReference type="InterPro" id="IPR019818">
    <property type="entry name" value="IsoCit/isopropylmalate_DH_CS"/>
</dbReference>
<organism evidence="4 5">
    <name type="scientific">Cupriavidus basilensis OR16</name>
    <dbReference type="NCBI Taxonomy" id="1127483"/>
    <lineage>
        <taxon>Bacteria</taxon>
        <taxon>Pseudomonadati</taxon>
        <taxon>Pseudomonadota</taxon>
        <taxon>Betaproteobacteria</taxon>
        <taxon>Burkholderiales</taxon>
        <taxon>Burkholderiaceae</taxon>
        <taxon>Cupriavidus</taxon>
    </lineage>
</organism>
<proteinExistence type="inferred from homology"/>
<protein>
    <submittedName>
        <fullName evidence="4">Isocitrate dehydrogenase</fullName>
    </submittedName>
</protein>
<evidence type="ECO:0000256" key="2">
    <source>
        <dbReference type="ARBA" id="ARBA00023002"/>
    </source>
</evidence>
<dbReference type="PANTHER" id="PTHR11835:SF34">
    <property type="entry name" value="ISOCITRATE DEHYDROGENASE [NAD] SUBUNIT ALPHA, MITOCHONDRIAL"/>
    <property type="match status" value="1"/>
</dbReference>
<comment type="caution">
    <text evidence="4">The sequence shown here is derived from an EMBL/GenBank/DDBJ whole genome shotgun (WGS) entry which is preliminary data.</text>
</comment>
<dbReference type="InterPro" id="IPR024084">
    <property type="entry name" value="IsoPropMal-DH-like_dom"/>
</dbReference>
<dbReference type="OrthoDB" id="5289857at2"/>
<dbReference type="GO" id="GO:0000287">
    <property type="term" value="F:magnesium ion binding"/>
    <property type="evidence" value="ECO:0007669"/>
    <property type="project" value="InterPro"/>
</dbReference>
<dbReference type="GO" id="GO:0006102">
    <property type="term" value="P:isocitrate metabolic process"/>
    <property type="evidence" value="ECO:0007669"/>
    <property type="project" value="TreeGrafter"/>
</dbReference>
<dbReference type="Proteomes" id="UP000005808">
    <property type="component" value="Unassembled WGS sequence"/>
</dbReference>
<keyword evidence="2" id="KW-0560">Oxidoreductase</keyword>
<dbReference type="SMART" id="SM01329">
    <property type="entry name" value="Iso_dh"/>
    <property type="match status" value="1"/>
</dbReference>
<dbReference type="PROSITE" id="PS00470">
    <property type="entry name" value="IDH_IMDH"/>
    <property type="match status" value="1"/>
</dbReference>
<dbReference type="SUPFAM" id="SSF53659">
    <property type="entry name" value="Isocitrate/Isopropylmalate dehydrogenase-like"/>
    <property type="match status" value="1"/>
</dbReference>
<dbReference type="GO" id="GO:0006099">
    <property type="term" value="P:tricarboxylic acid cycle"/>
    <property type="evidence" value="ECO:0007669"/>
    <property type="project" value="TreeGrafter"/>
</dbReference>
<feature type="domain" description="Isopropylmalate dehydrogenase-like" evidence="3">
    <location>
        <begin position="8"/>
        <end position="338"/>
    </location>
</feature>